<reference evidence="2" key="1">
    <citation type="submission" date="2020-01" db="EMBL/GenBank/DDBJ databases">
        <authorList>
            <person name="Mishra B."/>
        </authorList>
    </citation>
    <scope>NUCLEOTIDE SEQUENCE [LARGE SCALE GENOMIC DNA]</scope>
</reference>
<dbReference type="AlphaFoldDB" id="A0A6D2IFN0"/>
<keyword evidence="3" id="KW-1185">Reference proteome</keyword>
<dbReference type="Gene3D" id="3.30.70.330">
    <property type="match status" value="1"/>
</dbReference>
<dbReference type="Proteomes" id="UP000467841">
    <property type="component" value="Unassembled WGS sequence"/>
</dbReference>
<gene>
    <name evidence="2" type="ORF">MERR_LOCUS12703</name>
</gene>
<name>A0A6D2IFN0_9BRAS</name>
<dbReference type="InterPro" id="IPR035979">
    <property type="entry name" value="RBD_domain_sf"/>
</dbReference>
<comment type="caution">
    <text evidence="2">The sequence shown here is derived from an EMBL/GenBank/DDBJ whole genome shotgun (WGS) entry which is preliminary data.</text>
</comment>
<dbReference type="EMBL" id="CACVBM020000999">
    <property type="protein sequence ID" value="CAA7025468.1"/>
    <property type="molecule type" value="Genomic_DNA"/>
</dbReference>
<protein>
    <recommendedName>
        <fullName evidence="4">RRM domain-containing protein</fullName>
    </recommendedName>
</protein>
<keyword evidence="1" id="KW-1133">Transmembrane helix</keyword>
<evidence type="ECO:0000313" key="3">
    <source>
        <dbReference type="Proteomes" id="UP000467841"/>
    </source>
</evidence>
<feature type="transmembrane region" description="Helical" evidence="1">
    <location>
        <begin position="21"/>
        <end position="42"/>
    </location>
</feature>
<dbReference type="GO" id="GO:0003676">
    <property type="term" value="F:nucleic acid binding"/>
    <property type="evidence" value="ECO:0007669"/>
    <property type="project" value="InterPro"/>
</dbReference>
<keyword evidence="1" id="KW-0812">Transmembrane</keyword>
<dbReference type="InterPro" id="IPR012677">
    <property type="entry name" value="Nucleotide-bd_a/b_plait_sf"/>
</dbReference>
<keyword evidence="1" id="KW-0472">Membrane</keyword>
<evidence type="ECO:0000313" key="2">
    <source>
        <dbReference type="EMBL" id="CAA7025468.1"/>
    </source>
</evidence>
<proteinExistence type="predicted"/>
<dbReference type="SUPFAM" id="SSF54928">
    <property type="entry name" value="RNA-binding domain, RBD"/>
    <property type="match status" value="1"/>
</dbReference>
<dbReference type="PROSITE" id="PS51257">
    <property type="entry name" value="PROKAR_LIPOPROTEIN"/>
    <property type="match status" value="1"/>
</dbReference>
<feature type="transmembrane region" description="Helical" evidence="1">
    <location>
        <begin position="135"/>
        <end position="155"/>
    </location>
</feature>
<sequence length="329" mass="37211">MTQRIEDALTSFRNFACTNRAFLGLTVFITSCVSFLGWYMGYMRKEISRHDKHTQSVTVAVVVLEAFVVICYGSGLMHRIWTRDDEKWQIRKQFVRALPTYPHLRALRKGGLYVLALALFMMMDASFEQGSKDHSWIIVFCLFFYMHLVHVWVAFGLGEDCDLAGGFLAASFMTLYKICTVVQVIPLLFVAVVIACYKGVVYSGVEGMGLGYGLGLVVDGWVGKEKTVVSFALICSFSKMRGYLKLGDLKGDEIPEDTIKALMLLILFELPRLSRFQKMVNSVRMPRHVAETRVFSGVALVEFPTEEEAQKVMKENLVFAGLELELKPK</sequence>
<feature type="transmembrane region" description="Helical" evidence="1">
    <location>
        <begin position="175"/>
        <end position="197"/>
    </location>
</feature>
<accession>A0A6D2IFN0</accession>
<dbReference type="OrthoDB" id="439993at2759"/>
<feature type="transmembrane region" description="Helical" evidence="1">
    <location>
        <begin position="54"/>
        <end position="75"/>
    </location>
</feature>
<evidence type="ECO:0000256" key="1">
    <source>
        <dbReference type="SAM" id="Phobius"/>
    </source>
</evidence>
<evidence type="ECO:0008006" key="4">
    <source>
        <dbReference type="Google" id="ProtNLM"/>
    </source>
</evidence>
<organism evidence="2 3">
    <name type="scientific">Microthlaspi erraticum</name>
    <dbReference type="NCBI Taxonomy" id="1685480"/>
    <lineage>
        <taxon>Eukaryota</taxon>
        <taxon>Viridiplantae</taxon>
        <taxon>Streptophyta</taxon>
        <taxon>Embryophyta</taxon>
        <taxon>Tracheophyta</taxon>
        <taxon>Spermatophyta</taxon>
        <taxon>Magnoliopsida</taxon>
        <taxon>eudicotyledons</taxon>
        <taxon>Gunneridae</taxon>
        <taxon>Pentapetalae</taxon>
        <taxon>rosids</taxon>
        <taxon>malvids</taxon>
        <taxon>Brassicales</taxon>
        <taxon>Brassicaceae</taxon>
        <taxon>Coluteocarpeae</taxon>
        <taxon>Microthlaspi</taxon>
    </lineage>
</organism>